<evidence type="ECO:0000313" key="2">
    <source>
        <dbReference type="Proteomes" id="UP000199642"/>
    </source>
</evidence>
<accession>A0A1I2QPL1</accession>
<protein>
    <submittedName>
        <fullName evidence="1">Uncharacterized protein</fullName>
    </submittedName>
</protein>
<proteinExistence type="predicted"/>
<dbReference type="AlphaFoldDB" id="A0A1I2QPL1"/>
<sequence>MYIRFLTSKNCARTKMRVEVQFKQTSPASRGWVIGHRSSSRLSKENMATGIIADNQFLKNLFDKTVNALRILGIFPFQFGVIIQESLEYPFLIEDYRGFLGMNHGK</sequence>
<dbReference type="Proteomes" id="UP000199642">
    <property type="component" value="Unassembled WGS sequence"/>
</dbReference>
<reference evidence="2" key="1">
    <citation type="submission" date="2016-10" db="EMBL/GenBank/DDBJ databases">
        <authorList>
            <person name="Varghese N."/>
            <person name="Submissions S."/>
        </authorList>
    </citation>
    <scope>NUCLEOTIDE SEQUENCE [LARGE SCALE GENOMIC DNA]</scope>
    <source>
        <strain evidence="2">DSM 19315</strain>
    </source>
</reference>
<evidence type="ECO:0000313" key="1">
    <source>
        <dbReference type="EMBL" id="SFG27551.1"/>
    </source>
</evidence>
<gene>
    <name evidence="1" type="ORF">SAMN04487988_102273</name>
</gene>
<organism evidence="1 2">
    <name type="scientific">Algoriphagus hitonicola</name>
    <dbReference type="NCBI Taxonomy" id="435880"/>
    <lineage>
        <taxon>Bacteria</taxon>
        <taxon>Pseudomonadati</taxon>
        <taxon>Bacteroidota</taxon>
        <taxon>Cytophagia</taxon>
        <taxon>Cytophagales</taxon>
        <taxon>Cyclobacteriaceae</taxon>
        <taxon>Algoriphagus</taxon>
    </lineage>
</organism>
<keyword evidence="2" id="KW-1185">Reference proteome</keyword>
<name>A0A1I2QPL1_9BACT</name>
<dbReference type="EMBL" id="FOPC01000002">
    <property type="protein sequence ID" value="SFG27551.1"/>
    <property type="molecule type" value="Genomic_DNA"/>
</dbReference>